<keyword evidence="1" id="KW-1133">Transmembrane helix</keyword>
<proteinExistence type="predicted"/>
<sequence length="251" mass="26012">MLAILPLLLVLVLPVTVLGIVYVLRRKSSDSSAVVAFTRIVAWIGVVLIGGSLLVGAVAAIANGESTLQVPVEPYWPEFPAVSDVTPDHGDAVRSEITTVTVTATNLGAATRGLLAAGSLVSGLAVIAVLAALIALCGKLLAAKPFSDSLRRAGRIAASALALGTLVGQTLTGIGAYRAGEETLRVDSYTSTGDQEFPGFSPWPVPAFSIDYDFAPFLMALAILVVVELVNAGMAMARQNERLRAETDGLV</sequence>
<keyword evidence="1" id="KW-0472">Membrane</keyword>
<dbReference type="EMBL" id="POAF01000004">
    <property type="protein sequence ID" value="RBM00970.1"/>
    <property type="molecule type" value="Genomic_DNA"/>
</dbReference>
<feature type="transmembrane region" description="Helical" evidence="1">
    <location>
        <begin position="156"/>
        <end position="177"/>
    </location>
</feature>
<protein>
    <recommendedName>
        <fullName evidence="4">DUF2975 domain-containing protein</fullName>
    </recommendedName>
</protein>
<name>A0A365YF97_9MICC</name>
<organism evidence="2 3">
    <name type="scientific">Glutamicibacter soli</name>
    <dbReference type="NCBI Taxonomy" id="453836"/>
    <lineage>
        <taxon>Bacteria</taxon>
        <taxon>Bacillati</taxon>
        <taxon>Actinomycetota</taxon>
        <taxon>Actinomycetes</taxon>
        <taxon>Micrococcales</taxon>
        <taxon>Micrococcaceae</taxon>
        <taxon>Glutamicibacter</taxon>
    </lineage>
</organism>
<dbReference type="RefSeq" id="WP_113607251.1">
    <property type="nucleotide sequence ID" value="NZ_POAF01000004.1"/>
</dbReference>
<accession>A0A365YF97</accession>
<dbReference type="Proteomes" id="UP000252167">
    <property type="component" value="Unassembled WGS sequence"/>
</dbReference>
<comment type="caution">
    <text evidence="2">The sequence shown here is derived from an EMBL/GenBank/DDBJ whole genome shotgun (WGS) entry which is preliminary data.</text>
</comment>
<evidence type="ECO:0000256" key="1">
    <source>
        <dbReference type="SAM" id="Phobius"/>
    </source>
</evidence>
<keyword evidence="1" id="KW-0812">Transmembrane</keyword>
<evidence type="ECO:0000313" key="3">
    <source>
        <dbReference type="Proteomes" id="UP000252167"/>
    </source>
</evidence>
<keyword evidence="3" id="KW-1185">Reference proteome</keyword>
<gene>
    <name evidence="2" type="ORF">C1H84_09170</name>
</gene>
<feature type="transmembrane region" description="Helical" evidence="1">
    <location>
        <begin position="6"/>
        <end position="24"/>
    </location>
</feature>
<evidence type="ECO:0008006" key="4">
    <source>
        <dbReference type="Google" id="ProtNLM"/>
    </source>
</evidence>
<reference evidence="2 3" key="1">
    <citation type="submission" date="2018-01" db="EMBL/GenBank/DDBJ databases">
        <title>Glutamicibacter soli strain NHPC-3 Whole genome sequence and assembly.</title>
        <authorList>
            <person name="Choudhury P."/>
            <person name="Gupta D."/>
            <person name="Sengupta K."/>
            <person name="Jawed A."/>
            <person name="Sultana N."/>
            <person name="Saha P."/>
        </authorList>
    </citation>
    <scope>NUCLEOTIDE SEQUENCE [LARGE SCALE GENOMIC DNA]</scope>
    <source>
        <strain evidence="2 3">NHPC-3</strain>
    </source>
</reference>
<feature type="transmembrane region" description="Helical" evidence="1">
    <location>
        <begin position="36"/>
        <end position="62"/>
    </location>
</feature>
<evidence type="ECO:0000313" key="2">
    <source>
        <dbReference type="EMBL" id="RBM00970.1"/>
    </source>
</evidence>
<feature type="transmembrane region" description="Helical" evidence="1">
    <location>
        <begin position="214"/>
        <end position="234"/>
    </location>
</feature>
<feature type="transmembrane region" description="Helical" evidence="1">
    <location>
        <begin position="114"/>
        <end position="136"/>
    </location>
</feature>
<dbReference type="AlphaFoldDB" id="A0A365YF97"/>